<dbReference type="Pfam" id="PF01103">
    <property type="entry name" value="Omp85"/>
    <property type="match status" value="1"/>
</dbReference>
<dbReference type="AlphaFoldDB" id="A0A3B1CKY6"/>
<proteinExistence type="predicted"/>
<dbReference type="PROSITE" id="PS51779">
    <property type="entry name" value="POTRA"/>
    <property type="match status" value="1"/>
</dbReference>
<dbReference type="EMBL" id="UOGD01000277">
    <property type="protein sequence ID" value="VAX24644.1"/>
    <property type="molecule type" value="Genomic_DNA"/>
</dbReference>
<evidence type="ECO:0000256" key="2">
    <source>
        <dbReference type="ARBA" id="ARBA00022452"/>
    </source>
</evidence>
<organism evidence="6">
    <name type="scientific">hydrothermal vent metagenome</name>
    <dbReference type="NCBI Taxonomy" id="652676"/>
    <lineage>
        <taxon>unclassified sequences</taxon>
        <taxon>metagenomes</taxon>
        <taxon>ecological metagenomes</taxon>
    </lineage>
</organism>
<dbReference type="Gene3D" id="3.10.20.310">
    <property type="entry name" value="membrane protein fhac"/>
    <property type="match status" value="2"/>
</dbReference>
<gene>
    <name evidence="6" type="ORF">MNBD_IGNAVI01-1731</name>
</gene>
<evidence type="ECO:0000256" key="4">
    <source>
        <dbReference type="ARBA" id="ARBA00023136"/>
    </source>
</evidence>
<sequence>MIHQHTKSVLSLFLLCFLFSNSAAQKVDKIEVTGNHDFSASEYDYWLQPKTLKYSDTTIDSIKSRVANGLMRNGYYNFHFKDIVSQISPDSQSVNYLITIDEGDPTYINNIEISNLDSLDMELVNEKFERLKGSPFVIDELEASFSELLDHFENSGFPFASINIESTFFFYDSASNENLVDLYISFSKNQISTIDSIVIVGNSKTKDYVIKRNLRLRKGEPYSQERIDKIPVKLNRLHFFEPVETPKYYFDSKDKGVLQISVKERGTNSFDGLIGYFPPADDNESGYLTGLVNVNLRNLFGTGRALSFKWNKLDRYSQVLELKYLEPWVLGLPINIDLFLFQRQQDSSYVQRLLSGNFVFLATDLISAALIFSQDYTIPTDPDSRGFTVYNSSIFTSGGNIKIDTRDDFLVPTSGIFFLNSYKYRSKKINGPAEYVPDTMNTSPNQYSVELDFVVHYKIFNRHVPTIGLHFREIWGDNIEISDMYRFGGTNTLRGYREDQFAGNRVLWTNLEYRYLLGRRSYAFIFTDIGYYLRNELPALGLEEISAVKVGYGLGITFETALGLLGVSYALGEGDSFNKGKIHFGLIGEF</sequence>
<dbReference type="InterPro" id="IPR010827">
    <property type="entry name" value="BamA/TamA_POTRA"/>
</dbReference>
<dbReference type="Gene3D" id="2.40.160.50">
    <property type="entry name" value="membrane protein fhac: a member of the omp85/tpsb transporter family"/>
    <property type="match status" value="1"/>
</dbReference>
<dbReference type="InterPro" id="IPR000184">
    <property type="entry name" value="Bac_surfAg_D15"/>
</dbReference>
<keyword evidence="3" id="KW-0812">Transmembrane</keyword>
<evidence type="ECO:0000256" key="1">
    <source>
        <dbReference type="ARBA" id="ARBA00004370"/>
    </source>
</evidence>
<dbReference type="Pfam" id="PF07244">
    <property type="entry name" value="POTRA"/>
    <property type="match status" value="2"/>
</dbReference>
<protein>
    <recommendedName>
        <fullName evidence="5">POTRA domain-containing protein</fullName>
    </recommendedName>
</protein>
<name>A0A3B1CKY6_9ZZZZ</name>
<dbReference type="PANTHER" id="PTHR12815:SF18">
    <property type="entry name" value="SORTING AND ASSEMBLY MACHINERY COMPONENT 50 HOMOLOG"/>
    <property type="match status" value="1"/>
</dbReference>
<evidence type="ECO:0000256" key="3">
    <source>
        <dbReference type="ARBA" id="ARBA00022692"/>
    </source>
</evidence>
<evidence type="ECO:0000313" key="6">
    <source>
        <dbReference type="EMBL" id="VAX24644.1"/>
    </source>
</evidence>
<feature type="domain" description="POTRA" evidence="5">
    <location>
        <begin position="192"/>
        <end position="265"/>
    </location>
</feature>
<dbReference type="InterPro" id="IPR034746">
    <property type="entry name" value="POTRA"/>
</dbReference>
<evidence type="ECO:0000259" key="5">
    <source>
        <dbReference type="PROSITE" id="PS51779"/>
    </source>
</evidence>
<keyword evidence="4" id="KW-0472">Membrane</keyword>
<keyword evidence="2" id="KW-1134">Transmembrane beta strand</keyword>
<comment type="subcellular location">
    <subcellularLocation>
        <location evidence="1">Membrane</location>
    </subcellularLocation>
</comment>
<reference evidence="6" key="1">
    <citation type="submission" date="2018-06" db="EMBL/GenBank/DDBJ databases">
        <authorList>
            <person name="Zhirakovskaya E."/>
        </authorList>
    </citation>
    <scope>NUCLEOTIDE SEQUENCE</scope>
</reference>
<dbReference type="GO" id="GO:0019867">
    <property type="term" value="C:outer membrane"/>
    <property type="evidence" value="ECO:0007669"/>
    <property type="project" value="InterPro"/>
</dbReference>
<dbReference type="InterPro" id="IPR039910">
    <property type="entry name" value="D15-like"/>
</dbReference>
<accession>A0A3B1CKY6</accession>
<dbReference type="PANTHER" id="PTHR12815">
    <property type="entry name" value="SORTING AND ASSEMBLY MACHINERY SAMM50 PROTEIN FAMILY MEMBER"/>
    <property type="match status" value="1"/>
</dbReference>